<proteinExistence type="predicted"/>
<feature type="compositionally biased region" description="Basic and acidic residues" evidence="2">
    <location>
        <begin position="1"/>
        <end position="14"/>
    </location>
</feature>
<feature type="coiled-coil region" evidence="1">
    <location>
        <begin position="479"/>
        <end position="506"/>
    </location>
</feature>
<dbReference type="EMBL" id="CP065592">
    <property type="protein sequence ID" value="QPQ55526.1"/>
    <property type="molecule type" value="Genomic_DNA"/>
</dbReference>
<keyword evidence="1" id="KW-0175">Coiled coil</keyword>
<feature type="region of interest" description="Disordered" evidence="2">
    <location>
        <begin position="1"/>
        <end position="26"/>
    </location>
</feature>
<reference evidence="4 5" key="1">
    <citation type="submission" date="2020-11" db="EMBL/GenBank/DDBJ databases">
        <title>Genome seq and assembly of Sphingosinicella sp.</title>
        <authorList>
            <person name="Chhetri G."/>
        </authorList>
    </citation>
    <scope>NUCLEOTIDE SEQUENCE [LARGE SCALE GENOMIC DNA]</scope>
    <source>
        <strain evidence="4 5">UDD2</strain>
    </source>
</reference>
<feature type="transmembrane region" description="Helical" evidence="3">
    <location>
        <begin position="83"/>
        <end position="104"/>
    </location>
</feature>
<evidence type="ECO:0000256" key="2">
    <source>
        <dbReference type="SAM" id="MobiDB-lite"/>
    </source>
</evidence>
<dbReference type="AlphaFoldDB" id="A0A7T2LMG3"/>
<evidence type="ECO:0000256" key="1">
    <source>
        <dbReference type="SAM" id="Coils"/>
    </source>
</evidence>
<organism evidence="4 5">
    <name type="scientific">Allosphingosinicella flava</name>
    <dbReference type="NCBI Taxonomy" id="2771430"/>
    <lineage>
        <taxon>Bacteria</taxon>
        <taxon>Pseudomonadati</taxon>
        <taxon>Pseudomonadota</taxon>
        <taxon>Alphaproteobacteria</taxon>
        <taxon>Sphingomonadales</taxon>
        <taxon>Sphingomonadaceae</taxon>
        <taxon>Allosphingosinicella</taxon>
    </lineage>
</organism>
<sequence>MMTGVERVETRPFDGENDSGIDADEAPAPVPAIASWEDYGADGPEEAGKPVLAAFLILLAVAWSGTYAWILAMEGGALTPSAILDNAPAIVAPLILLAVTWLMFGRTSRRETERFTRALAAMRRESAALEGLLAAVSARLEDNYSRLTGESAKLMTLADEASDRLGRITHYIAKETANLDQRAEALEAAANAARIDIGVLLDDLPRAEQQARLVSQAMREAGVAAHEQAGSLDSQLASLTARGREADEVAGGAAQRLAAHLARIEGSVGAAAVRMEQATTGLDQAVDNALARTSEALDATREGLHAQSVATLAMIEKSGVALDKAGSDAARSLSRRIETLAAQLEGLAGQLSDHDTQSHALTARLARELDEIEERFAAFAGNSAGEADRYAEAIAAIRASVGALHEEWDGGQQRADGLIQRSQILAQGLQAVVQDLNQAIPEGLSQVEAQAQRTHAAAVALRPEVETIAATSGAATAQMAEIEAALARQQEALDALTQRLHSVTADLSDLDGNARRLVAETGPELVEALLRVRETANQAAAHAREAISSVIPESAAALGQASVEAVRASVAPHLAEQMQALTAAAERSAEAARTASDRLTRQIVTIGETTAAIEARIAEAREEQERSDSDSFARRVSLLIESMNSAAIDVAKILSNDVSDSAWAAYLKGDRGAFTRRAVKLLSSGEAREIGRHYESDPEFREQVNRYIHDFEAMLRRVLADGEGSVLSVTLLSSDMGKLYVALAQAIERLRS</sequence>
<name>A0A7T2LMG3_9SPHN</name>
<keyword evidence="3" id="KW-0472">Membrane</keyword>
<keyword evidence="3" id="KW-0812">Transmembrane</keyword>
<dbReference type="KEGG" id="sflv:IC614_02675"/>
<keyword evidence="3" id="KW-1133">Transmembrane helix</keyword>
<accession>A0A7T2LMG3</accession>
<evidence type="ECO:0000313" key="5">
    <source>
        <dbReference type="Proteomes" id="UP000594873"/>
    </source>
</evidence>
<evidence type="ECO:0000313" key="4">
    <source>
        <dbReference type="EMBL" id="QPQ55526.1"/>
    </source>
</evidence>
<feature type="compositionally biased region" description="Acidic residues" evidence="2">
    <location>
        <begin position="15"/>
        <end position="25"/>
    </location>
</feature>
<gene>
    <name evidence="4" type="ORF">IC614_02675</name>
</gene>
<feature type="transmembrane region" description="Helical" evidence="3">
    <location>
        <begin position="51"/>
        <end position="71"/>
    </location>
</feature>
<evidence type="ECO:0000256" key="3">
    <source>
        <dbReference type="SAM" id="Phobius"/>
    </source>
</evidence>
<evidence type="ECO:0008006" key="6">
    <source>
        <dbReference type="Google" id="ProtNLM"/>
    </source>
</evidence>
<dbReference type="Proteomes" id="UP000594873">
    <property type="component" value="Chromosome"/>
</dbReference>
<protein>
    <recommendedName>
        <fullName evidence="6">ATPase</fullName>
    </recommendedName>
</protein>
<keyword evidence="5" id="KW-1185">Reference proteome</keyword>